<name>A0A8J2JCL8_9HEXA</name>
<dbReference type="GO" id="GO:0005509">
    <property type="term" value="F:calcium ion binding"/>
    <property type="evidence" value="ECO:0007669"/>
    <property type="project" value="InterPro"/>
</dbReference>
<reference evidence="3" key="1">
    <citation type="submission" date="2021-06" db="EMBL/GenBank/DDBJ databases">
        <authorList>
            <person name="Hodson N. C."/>
            <person name="Mongue J. A."/>
            <person name="Jaron S. K."/>
        </authorList>
    </citation>
    <scope>NUCLEOTIDE SEQUENCE</scope>
</reference>
<evidence type="ECO:0000313" key="3">
    <source>
        <dbReference type="EMBL" id="CAG7717700.1"/>
    </source>
</evidence>
<evidence type="ECO:0000256" key="1">
    <source>
        <dbReference type="SAM" id="MobiDB-lite"/>
    </source>
</evidence>
<dbReference type="EMBL" id="CAJVCH010047973">
    <property type="protein sequence ID" value="CAG7717700.1"/>
    <property type="molecule type" value="Genomic_DNA"/>
</dbReference>
<dbReference type="InterPro" id="IPR002048">
    <property type="entry name" value="EF_hand_dom"/>
</dbReference>
<dbReference type="CDD" id="cd00051">
    <property type="entry name" value="EFh"/>
    <property type="match status" value="1"/>
</dbReference>
<feature type="domain" description="EF-hand" evidence="2">
    <location>
        <begin position="184"/>
        <end position="219"/>
    </location>
</feature>
<dbReference type="OrthoDB" id="343296at2759"/>
<gene>
    <name evidence="3" type="ORF">AFUS01_LOCUS7141</name>
</gene>
<keyword evidence="4" id="KW-1185">Reference proteome</keyword>
<comment type="caution">
    <text evidence="3">The sequence shown here is derived from an EMBL/GenBank/DDBJ whole genome shotgun (WGS) entry which is preliminary data.</text>
</comment>
<evidence type="ECO:0000259" key="2">
    <source>
        <dbReference type="PROSITE" id="PS50222"/>
    </source>
</evidence>
<proteinExistence type="predicted"/>
<dbReference type="InterPro" id="IPR018247">
    <property type="entry name" value="EF_Hand_1_Ca_BS"/>
</dbReference>
<evidence type="ECO:0000313" key="4">
    <source>
        <dbReference type="Proteomes" id="UP000708208"/>
    </source>
</evidence>
<protein>
    <recommendedName>
        <fullName evidence="2">EF-hand domain-containing protein</fullName>
    </recommendedName>
</protein>
<dbReference type="PROSITE" id="PS00018">
    <property type="entry name" value="EF_HAND_1"/>
    <property type="match status" value="1"/>
</dbReference>
<feature type="domain" description="EF-hand" evidence="2">
    <location>
        <begin position="148"/>
        <end position="183"/>
    </location>
</feature>
<dbReference type="AlphaFoldDB" id="A0A8J2JCL8"/>
<dbReference type="SMART" id="SM00054">
    <property type="entry name" value="EFh"/>
    <property type="match status" value="2"/>
</dbReference>
<organism evidence="3 4">
    <name type="scientific">Allacma fusca</name>
    <dbReference type="NCBI Taxonomy" id="39272"/>
    <lineage>
        <taxon>Eukaryota</taxon>
        <taxon>Metazoa</taxon>
        <taxon>Ecdysozoa</taxon>
        <taxon>Arthropoda</taxon>
        <taxon>Hexapoda</taxon>
        <taxon>Collembola</taxon>
        <taxon>Symphypleona</taxon>
        <taxon>Sminthuridae</taxon>
        <taxon>Allacma</taxon>
    </lineage>
</organism>
<feature type="region of interest" description="Disordered" evidence="1">
    <location>
        <begin position="1"/>
        <end position="35"/>
    </location>
</feature>
<sequence length="256" mass="28883">MGSSGPQSKANQADLNQDGNTDIASKPGQNSEITSIDRNTAFKVTHSGGRCNLEKLGDLWNKLQDCLFIILQHVSNLFTSPLVKDPIYFSLPESGMARVTATGCVYETATKELIDGVFEERKERIKGKDTQNFRAKLKLDQFPGWDEATIDQLREEFRVFGKNNDGVISFQNMSDALDTIGNKSTKAERRSHFDMVDTDHSGSIDFREFCVMVYNLDHSQEEFFSDILYDLYKSLDRDTISIPNLTVLQQLQAGLF</sequence>
<dbReference type="Pfam" id="PF13499">
    <property type="entry name" value="EF-hand_7"/>
    <property type="match status" value="1"/>
</dbReference>
<dbReference type="PROSITE" id="PS50222">
    <property type="entry name" value="EF_HAND_2"/>
    <property type="match status" value="2"/>
</dbReference>
<dbReference type="Proteomes" id="UP000708208">
    <property type="component" value="Unassembled WGS sequence"/>
</dbReference>
<accession>A0A8J2JCL8</accession>